<sequence>MNRRLRTVLITVAAIVIIAIIGAIVFIIPNMNDDDTPTTTAGPPPTTAAPTPGDSELDTGAEGFGVPDADLSGRTVMVPNNPAGQPLPQREPTGPRVECTNDGRPVTSPESMMIQRNFGVSTLYSETDGPSYIDGLVLAGYTRTPQGAALAAANFLPRGLAGGPVAVESTEKLTLIPDEKIGTQEKKEAELAKPVNTETVALRAPMAFKILSCTDSFAVVELAQIRDVDDAGRRMQNPTYTGLRLNMAWDGGTWKVSKLDGATTGGPYSSLDGFTRWAL</sequence>
<dbReference type="InterPro" id="IPR058488">
    <property type="entry name" value="DUF8175"/>
</dbReference>
<reference evidence="4 5" key="1">
    <citation type="submission" date="2016-03" db="EMBL/GenBank/DDBJ databases">
        <title>Genome sequence of Rhodococcus kyotonensis KB10.</title>
        <authorList>
            <person name="Jeong H."/>
            <person name="Hong C.E."/>
            <person name="Jo S.H."/>
            <person name="Park J.M."/>
        </authorList>
    </citation>
    <scope>NUCLEOTIDE SEQUENCE [LARGE SCALE GENOMIC DNA]</scope>
    <source>
        <strain evidence="4 5">KB10</strain>
    </source>
</reference>
<dbReference type="AlphaFoldDB" id="A0A177YFG9"/>
<evidence type="ECO:0000256" key="2">
    <source>
        <dbReference type="SAM" id="Phobius"/>
    </source>
</evidence>
<evidence type="ECO:0000256" key="1">
    <source>
        <dbReference type="SAM" id="MobiDB-lite"/>
    </source>
</evidence>
<organism evidence="4 5">
    <name type="scientific">Rhodococcoides kyotonense</name>
    <dbReference type="NCBI Taxonomy" id="398843"/>
    <lineage>
        <taxon>Bacteria</taxon>
        <taxon>Bacillati</taxon>
        <taxon>Actinomycetota</taxon>
        <taxon>Actinomycetes</taxon>
        <taxon>Mycobacteriales</taxon>
        <taxon>Nocardiaceae</taxon>
        <taxon>Rhodococcoides</taxon>
    </lineage>
</organism>
<evidence type="ECO:0000313" key="4">
    <source>
        <dbReference type="EMBL" id="OAK54050.1"/>
    </source>
</evidence>
<proteinExistence type="predicted"/>
<gene>
    <name evidence="4" type="ORF">A3K89_21345</name>
</gene>
<feature type="region of interest" description="Disordered" evidence="1">
    <location>
        <begin position="36"/>
        <end position="97"/>
    </location>
</feature>
<keyword evidence="5" id="KW-1185">Reference proteome</keyword>
<evidence type="ECO:0000313" key="5">
    <source>
        <dbReference type="Proteomes" id="UP000077519"/>
    </source>
</evidence>
<dbReference type="Pfam" id="PF26526">
    <property type="entry name" value="DUF8175"/>
    <property type="match status" value="1"/>
</dbReference>
<protein>
    <recommendedName>
        <fullName evidence="3">DUF8175 domain-containing protein</fullName>
    </recommendedName>
</protein>
<keyword evidence="2" id="KW-0812">Transmembrane</keyword>
<keyword evidence="2" id="KW-0472">Membrane</keyword>
<name>A0A177YFG9_9NOCA</name>
<dbReference type="EMBL" id="LVHI01000013">
    <property type="protein sequence ID" value="OAK54050.1"/>
    <property type="molecule type" value="Genomic_DNA"/>
</dbReference>
<dbReference type="Proteomes" id="UP000077519">
    <property type="component" value="Unassembled WGS sequence"/>
</dbReference>
<accession>A0A177YFG9</accession>
<evidence type="ECO:0000259" key="3">
    <source>
        <dbReference type="Pfam" id="PF26526"/>
    </source>
</evidence>
<keyword evidence="2" id="KW-1133">Transmembrane helix</keyword>
<feature type="domain" description="DUF8175" evidence="3">
    <location>
        <begin position="78"/>
        <end position="276"/>
    </location>
</feature>
<feature type="transmembrane region" description="Helical" evidence="2">
    <location>
        <begin position="7"/>
        <end position="28"/>
    </location>
</feature>
<dbReference type="RefSeq" id="WP_068426420.1">
    <property type="nucleotide sequence ID" value="NZ_LVHI01000013.1"/>
</dbReference>
<comment type="caution">
    <text evidence="4">The sequence shown here is derived from an EMBL/GenBank/DDBJ whole genome shotgun (WGS) entry which is preliminary data.</text>
</comment>